<organism evidence="1 2">
    <name type="scientific">Vitreoscilla stercoraria</name>
    <dbReference type="NCBI Taxonomy" id="61"/>
    <lineage>
        <taxon>Bacteria</taxon>
        <taxon>Pseudomonadati</taxon>
        <taxon>Pseudomonadota</taxon>
        <taxon>Betaproteobacteria</taxon>
        <taxon>Neisseriales</taxon>
        <taxon>Neisseriaceae</taxon>
        <taxon>Vitreoscilla</taxon>
    </lineage>
</organism>
<dbReference type="RefSeq" id="WP_019959052.1">
    <property type="nucleotide sequence ID" value="NZ_CP091512.1"/>
</dbReference>
<name>A0ABY4E6T7_VITST</name>
<keyword evidence="2" id="KW-1185">Reference proteome</keyword>
<dbReference type="EMBL" id="CP091512">
    <property type="protein sequence ID" value="UOO91494.1"/>
    <property type="molecule type" value="Genomic_DNA"/>
</dbReference>
<evidence type="ECO:0000313" key="2">
    <source>
        <dbReference type="Proteomes" id="UP000832034"/>
    </source>
</evidence>
<dbReference type="PANTHER" id="PTHR39624:SF2">
    <property type="entry name" value="OSMC-LIKE PROTEIN"/>
    <property type="match status" value="1"/>
</dbReference>
<sequence length="144" mass="15988">MTHSVQAQLLQEAYRVQLSNGQHQWWVDEPESLGGGNTAPNPMEMLLSALGSCTAVTLKMYAEHKGWDVQDVQVDLSLVEADKTQPKQARLIVRQLHITGNLDEAQKARLFKVAESCPVHKLLVGEIQIQTILEDGFEGLKQAT</sequence>
<dbReference type="Pfam" id="PF02566">
    <property type="entry name" value="OsmC"/>
    <property type="match status" value="1"/>
</dbReference>
<dbReference type="Gene3D" id="3.30.300.20">
    <property type="match status" value="1"/>
</dbReference>
<reference evidence="1" key="1">
    <citation type="submission" date="2021-12" db="EMBL/GenBank/DDBJ databases">
        <authorList>
            <person name="Veyrier F.J."/>
        </authorList>
    </citation>
    <scope>NUCLEOTIDE SEQUENCE</scope>
    <source>
        <strain evidence="1">SAG 1488-6</strain>
    </source>
</reference>
<dbReference type="SUPFAM" id="SSF82784">
    <property type="entry name" value="OsmC-like"/>
    <property type="match status" value="1"/>
</dbReference>
<dbReference type="PANTHER" id="PTHR39624">
    <property type="entry name" value="PROTEIN INVOLVED IN RIMO-MEDIATED BETA-METHYLTHIOLATION OF RIBOSOMAL PROTEIN S12 YCAO"/>
    <property type="match status" value="1"/>
</dbReference>
<protein>
    <submittedName>
        <fullName evidence="1">OsmC family protein</fullName>
    </submittedName>
</protein>
<evidence type="ECO:0000313" key="1">
    <source>
        <dbReference type="EMBL" id="UOO91494.1"/>
    </source>
</evidence>
<dbReference type="InterPro" id="IPR015946">
    <property type="entry name" value="KH_dom-like_a/b"/>
</dbReference>
<dbReference type="InterPro" id="IPR036102">
    <property type="entry name" value="OsmC/Ohrsf"/>
</dbReference>
<gene>
    <name evidence="1" type="ORF">LVJ81_07395</name>
</gene>
<reference evidence="1" key="2">
    <citation type="journal article" date="2022" name="Res Sq">
        <title>Evolution of multicellular longitudinally dividing oral cavity symbionts (Neisseriaceae).</title>
        <authorList>
            <person name="Nyongesa S."/>
            <person name="Weber P."/>
            <person name="Bernet E."/>
            <person name="Pullido F."/>
            <person name="Nieckarz M."/>
            <person name="Delaby M."/>
            <person name="Nieves C."/>
            <person name="Viehboeck T."/>
            <person name="Krause N."/>
            <person name="Rivera-Millot A."/>
            <person name="Nakamura A."/>
            <person name="Vischer N."/>
            <person name="VanNieuwenhze M."/>
            <person name="Brun Y."/>
            <person name="Cava F."/>
            <person name="Bulgheresi S."/>
            <person name="Veyrier F."/>
        </authorList>
    </citation>
    <scope>NUCLEOTIDE SEQUENCE</scope>
    <source>
        <strain evidence="1">SAG 1488-6</strain>
    </source>
</reference>
<proteinExistence type="predicted"/>
<accession>A0ABY4E6T7</accession>
<dbReference type="Proteomes" id="UP000832034">
    <property type="component" value="Chromosome"/>
</dbReference>
<dbReference type="InterPro" id="IPR003718">
    <property type="entry name" value="OsmC/Ohr_fam"/>
</dbReference>